<organism evidence="1 2">
    <name type="scientific">Punica granatum</name>
    <name type="common">Pomegranate</name>
    <dbReference type="NCBI Taxonomy" id="22663"/>
    <lineage>
        <taxon>Eukaryota</taxon>
        <taxon>Viridiplantae</taxon>
        <taxon>Streptophyta</taxon>
        <taxon>Embryophyta</taxon>
        <taxon>Tracheophyta</taxon>
        <taxon>Spermatophyta</taxon>
        <taxon>Magnoliopsida</taxon>
        <taxon>eudicotyledons</taxon>
        <taxon>Gunneridae</taxon>
        <taxon>Pentapetalae</taxon>
        <taxon>rosids</taxon>
        <taxon>malvids</taxon>
        <taxon>Myrtales</taxon>
        <taxon>Lythraceae</taxon>
        <taxon>Punica</taxon>
    </lineage>
</organism>
<proteinExistence type="predicted"/>
<reference evidence="1 2" key="1">
    <citation type="submission" date="2017-11" db="EMBL/GenBank/DDBJ databases">
        <title>De-novo sequencing of pomegranate (Punica granatum L.) genome.</title>
        <authorList>
            <person name="Akparov Z."/>
            <person name="Amiraslanov A."/>
            <person name="Hajiyeva S."/>
            <person name="Abbasov M."/>
            <person name="Kaur K."/>
            <person name="Hamwieh A."/>
            <person name="Solovyev V."/>
            <person name="Salamov A."/>
            <person name="Braich B."/>
            <person name="Kosarev P."/>
            <person name="Mahmoud A."/>
            <person name="Hajiyev E."/>
            <person name="Babayeva S."/>
            <person name="Izzatullayeva V."/>
            <person name="Mammadov A."/>
            <person name="Mammadov A."/>
            <person name="Sharifova S."/>
            <person name="Ojaghi J."/>
            <person name="Eynullazada K."/>
            <person name="Bayramov B."/>
            <person name="Abdulazimova A."/>
            <person name="Shahmuradov I."/>
        </authorList>
    </citation>
    <scope>NUCLEOTIDE SEQUENCE [LARGE SCALE GENOMIC DNA]</scope>
    <source>
        <strain evidence="2">cv. AG2017</strain>
        <tissue evidence="1">Leaf</tissue>
    </source>
</reference>
<gene>
    <name evidence="1" type="ORF">CRG98_035339</name>
</gene>
<comment type="caution">
    <text evidence="1">The sequence shown here is derived from an EMBL/GenBank/DDBJ whole genome shotgun (WGS) entry which is preliminary data.</text>
</comment>
<dbReference type="EMBL" id="PGOL01002924">
    <property type="protein sequence ID" value="PKI44265.1"/>
    <property type="molecule type" value="Genomic_DNA"/>
</dbReference>
<evidence type="ECO:0000313" key="2">
    <source>
        <dbReference type="Proteomes" id="UP000233551"/>
    </source>
</evidence>
<name>A0A2I0IJV0_PUNGR</name>
<dbReference type="Proteomes" id="UP000233551">
    <property type="component" value="Unassembled WGS sequence"/>
</dbReference>
<sequence length="160" mass="16804">MASTSSKTSLRSQILVSPLSAAIVTDKSAARASAWSGLSSCKILNHESAGELHGCSRTPGRQELLLFHETSVLMTLQSGLVGSCAGSSCRGGADGLPSRVTVIFLAINSLTLEWRGLIGGVLIRQKTWQIGITRKTGSDDPVSTETVSEAQVTAFGREKT</sequence>
<evidence type="ECO:0000313" key="1">
    <source>
        <dbReference type="EMBL" id="PKI44265.1"/>
    </source>
</evidence>
<protein>
    <submittedName>
        <fullName evidence="1">Uncharacterized protein</fullName>
    </submittedName>
</protein>
<dbReference type="AlphaFoldDB" id="A0A2I0IJV0"/>
<accession>A0A2I0IJV0</accession>
<keyword evidence="2" id="KW-1185">Reference proteome</keyword>